<dbReference type="SUPFAM" id="SSF81324">
    <property type="entry name" value="Voltage-gated potassium channels"/>
    <property type="match status" value="1"/>
</dbReference>
<dbReference type="PANTHER" id="PTHR11537">
    <property type="entry name" value="VOLTAGE-GATED POTASSIUM CHANNEL"/>
    <property type="match status" value="1"/>
</dbReference>
<evidence type="ECO:0000256" key="10">
    <source>
        <dbReference type="ARBA" id="ARBA00023136"/>
    </source>
</evidence>
<feature type="transmembrane region" description="Helical" evidence="13">
    <location>
        <begin position="154"/>
        <end position="172"/>
    </location>
</feature>
<dbReference type="GO" id="GO:0008076">
    <property type="term" value="C:voltage-gated potassium channel complex"/>
    <property type="evidence" value="ECO:0007669"/>
    <property type="project" value="InterPro"/>
</dbReference>
<keyword evidence="15" id="KW-1185">Reference proteome</keyword>
<reference evidence="14" key="1">
    <citation type="submission" date="2022-03" db="EMBL/GenBank/DDBJ databases">
        <authorList>
            <person name="Martin C."/>
        </authorList>
    </citation>
    <scope>NUCLEOTIDE SEQUENCE</scope>
</reference>
<dbReference type="InterPro" id="IPR003974">
    <property type="entry name" value="K_chnl_volt-dep_Kv3"/>
</dbReference>
<dbReference type="SUPFAM" id="SSF54695">
    <property type="entry name" value="POZ domain"/>
    <property type="match status" value="1"/>
</dbReference>
<dbReference type="InterPro" id="IPR005821">
    <property type="entry name" value="Ion_trans_dom"/>
</dbReference>
<organism evidence="14 15">
    <name type="scientific">Owenia fusiformis</name>
    <name type="common">Polychaete worm</name>
    <dbReference type="NCBI Taxonomy" id="6347"/>
    <lineage>
        <taxon>Eukaryota</taxon>
        <taxon>Metazoa</taxon>
        <taxon>Spiralia</taxon>
        <taxon>Lophotrochozoa</taxon>
        <taxon>Annelida</taxon>
        <taxon>Polychaeta</taxon>
        <taxon>Sedentaria</taxon>
        <taxon>Canalipalpata</taxon>
        <taxon>Sabellida</taxon>
        <taxon>Oweniida</taxon>
        <taxon>Oweniidae</taxon>
        <taxon>Owenia</taxon>
    </lineage>
</organism>
<feature type="transmembrane region" description="Helical" evidence="13">
    <location>
        <begin position="372"/>
        <end position="396"/>
    </location>
</feature>
<dbReference type="Pfam" id="PF02214">
    <property type="entry name" value="BTB_2"/>
    <property type="match status" value="1"/>
</dbReference>
<evidence type="ECO:0000256" key="3">
    <source>
        <dbReference type="ARBA" id="ARBA00022538"/>
    </source>
</evidence>
<dbReference type="Gene3D" id="1.10.287.70">
    <property type="match status" value="1"/>
</dbReference>
<gene>
    <name evidence="14" type="ORF">OFUS_LOCUS10408</name>
</gene>
<keyword evidence="9" id="KW-0406">Ion transport</keyword>
<dbReference type="AlphaFoldDB" id="A0A8J1XG66"/>
<evidence type="ECO:0000256" key="11">
    <source>
        <dbReference type="ARBA" id="ARBA00023303"/>
    </source>
</evidence>
<keyword evidence="5" id="KW-0631">Potassium channel</keyword>
<keyword evidence="2" id="KW-0813">Transport</keyword>
<dbReference type="InterPro" id="IPR028325">
    <property type="entry name" value="VG_K_chnl"/>
</dbReference>
<feature type="transmembrane region" description="Helical" evidence="13">
    <location>
        <begin position="208"/>
        <end position="230"/>
    </location>
</feature>
<dbReference type="Gene3D" id="1.20.120.350">
    <property type="entry name" value="Voltage-gated potassium channels. Chain C"/>
    <property type="match status" value="1"/>
</dbReference>
<evidence type="ECO:0000256" key="8">
    <source>
        <dbReference type="ARBA" id="ARBA00022989"/>
    </source>
</evidence>
<keyword evidence="4 13" id="KW-0812">Transmembrane</keyword>
<dbReference type="InterPro" id="IPR011333">
    <property type="entry name" value="SKP1/BTB/POZ_sf"/>
</dbReference>
<dbReference type="GO" id="GO:0051260">
    <property type="term" value="P:protein homooligomerization"/>
    <property type="evidence" value="ECO:0007669"/>
    <property type="project" value="InterPro"/>
</dbReference>
<evidence type="ECO:0000256" key="1">
    <source>
        <dbReference type="ARBA" id="ARBA00004141"/>
    </source>
</evidence>
<evidence type="ECO:0000256" key="12">
    <source>
        <dbReference type="SAM" id="MobiDB-lite"/>
    </source>
</evidence>
<feature type="transmembrane region" description="Helical" evidence="13">
    <location>
        <begin position="242"/>
        <end position="262"/>
    </location>
</feature>
<accession>A0A8J1XG66</accession>
<evidence type="ECO:0000313" key="15">
    <source>
        <dbReference type="Proteomes" id="UP000749559"/>
    </source>
</evidence>
<dbReference type="PRINTS" id="PR00169">
    <property type="entry name" value="KCHANNEL"/>
</dbReference>
<name>A0A8J1XG66_OWEFU</name>
<comment type="subcellular location">
    <subcellularLocation>
        <location evidence="1">Membrane</location>
        <topology evidence="1">Multi-pass membrane protein</topology>
    </subcellularLocation>
</comment>
<dbReference type="InterPro" id="IPR027359">
    <property type="entry name" value="Volt_channel_dom_sf"/>
</dbReference>
<dbReference type="GO" id="GO:0001508">
    <property type="term" value="P:action potential"/>
    <property type="evidence" value="ECO:0007669"/>
    <property type="project" value="TreeGrafter"/>
</dbReference>
<proteinExistence type="predicted"/>
<evidence type="ECO:0000256" key="5">
    <source>
        <dbReference type="ARBA" id="ARBA00022826"/>
    </source>
</evidence>
<protein>
    <submittedName>
        <fullName evidence="14">Uncharacterized protein</fullName>
    </submittedName>
</protein>
<keyword evidence="10 13" id="KW-0472">Membrane</keyword>
<dbReference type="Gene3D" id="3.30.710.10">
    <property type="entry name" value="Potassium Channel Kv1.1, Chain A"/>
    <property type="match status" value="1"/>
</dbReference>
<dbReference type="EMBL" id="CAIIXF020000005">
    <property type="protein sequence ID" value="CAH1784163.1"/>
    <property type="molecule type" value="Genomic_DNA"/>
</dbReference>
<keyword evidence="11" id="KW-0407">Ion channel</keyword>
<evidence type="ECO:0000256" key="9">
    <source>
        <dbReference type="ARBA" id="ARBA00023065"/>
    </source>
</evidence>
<dbReference type="Pfam" id="PF00520">
    <property type="entry name" value="Ion_trans"/>
    <property type="match status" value="1"/>
</dbReference>
<dbReference type="PRINTS" id="PR01498">
    <property type="entry name" value="SHAWCHANNEL"/>
</dbReference>
<evidence type="ECO:0000256" key="6">
    <source>
        <dbReference type="ARBA" id="ARBA00022882"/>
    </source>
</evidence>
<evidence type="ECO:0000256" key="13">
    <source>
        <dbReference type="SAM" id="Phobius"/>
    </source>
</evidence>
<keyword evidence="8 13" id="KW-1133">Transmembrane helix</keyword>
<evidence type="ECO:0000256" key="7">
    <source>
        <dbReference type="ARBA" id="ARBA00022958"/>
    </source>
</evidence>
<dbReference type="FunFam" id="1.10.287.70:FF:000028">
    <property type="entry name" value="potassium voltage-gated channel subfamily D member 3"/>
    <property type="match status" value="1"/>
</dbReference>
<dbReference type="GO" id="GO:0005249">
    <property type="term" value="F:voltage-gated potassium channel activity"/>
    <property type="evidence" value="ECO:0007669"/>
    <property type="project" value="InterPro"/>
</dbReference>
<dbReference type="InterPro" id="IPR003131">
    <property type="entry name" value="T1-type_BTB"/>
</dbReference>
<comment type="caution">
    <text evidence="14">The sequence shown here is derived from an EMBL/GenBank/DDBJ whole genome shotgun (WGS) entry which is preliminary data.</text>
</comment>
<feature type="region of interest" description="Disordered" evidence="12">
    <location>
        <begin position="449"/>
        <end position="476"/>
    </location>
</feature>
<dbReference type="OrthoDB" id="2414723at2759"/>
<evidence type="ECO:0000256" key="2">
    <source>
        <dbReference type="ARBA" id="ARBA00022448"/>
    </source>
</evidence>
<feature type="compositionally biased region" description="Basic and acidic residues" evidence="12">
    <location>
        <begin position="454"/>
        <end position="469"/>
    </location>
</feature>
<evidence type="ECO:0000313" key="14">
    <source>
        <dbReference type="EMBL" id="CAH1784163.1"/>
    </source>
</evidence>
<feature type="transmembrane region" description="Helical" evidence="13">
    <location>
        <begin position="316"/>
        <end position="336"/>
    </location>
</feature>
<evidence type="ECO:0000256" key="4">
    <source>
        <dbReference type="ARBA" id="ARBA00022692"/>
    </source>
</evidence>
<keyword evidence="3" id="KW-0633">Potassium transport</keyword>
<sequence>MPKLKICISGRDFLVSLASIENSNPFNKGLLSKDSDYYDEEMKCLFFERNPDLFPMVLEYIRTGEVHLFGNFCGQVVQQELKFWGISEREIRICCWDRFRENDDKLTCFNVVKNALSWSQKLHEGSLLDGPREETRRKIRIFLQDPFSSVTAKLWASFMFMAICASVAIVCMETDEFFRSPALLTVPKINSNETNPKYKMYDTTDARLEIMIIDIALNAVFTVELLLWYMTFVNLRDCLMSFMTYVDFISISGTWMQYIIIFSYPRFRFVDDSIYFLFHLIDIMRLIRVFRLLKLAAFFKEFHVLLLTLKASVKELLLLCTLIFTWMTIFAVLIYIAELTEPNNFHSILKGFWWSVVTMTTVGYGDTHPESAPGYIVGCFCALCGLLCTGLPIPIIGNRFNQYYNSAQLVESLAQRSPNNVENSLNNADDNVEADDNTLVVNDNVHTADNVDTNDERDKTDIEGKEHDSNNNIIDIPKGPVFGDTSRIQVEHMCGVTSIENRNLYAESPICGNEDPGSLAVADNEEFNIAYTSITYTNLGYT</sequence>
<keyword evidence="6" id="KW-0851">Voltage-gated channel</keyword>
<keyword evidence="7" id="KW-0630">Potassium</keyword>
<dbReference type="PANTHER" id="PTHR11537:SF254">
    <property type="entry name" value="POTASSIUM VOLTAGE-GATED CHANNEL PROTEIN SHAB"/>
    <property type="match status" value="1"/>
</dbReference>
<dbReference type="Proteomes" id="UP000749559">
    <property type="component" value="Unassembled WGS sequence"/>
</dbReference>